<evidence type="ECO:0000313" key="4">
    <source>
        <dbReference type="EMBL" id="SDI94341.1"/>
    </source>
</evidence>
<organism evidence="4 5">
    <name type="scientific">Bacteroides ovatus</name>
    <dbReference type="NCBI Taxonomy" id="28116"/>
    <lineage>
        <taxon>Bacteria</taxon>
        <taxon>Pseudomonadati</taxon>
        <taxon>Bacteroidota</taxon>
        <taxon>Bacteroidia</taxon>
        <taxon>Bacteroidales</taxon>
        <taxon>Bacteroidaceae</taxon>
        <taxon>Bacteroides</taxon>
    </lineage>
</organism>
<proteinExistence type="predicted"/>
<sequence length="217" mass="24113">MRKLLLIPFLFFSLTIAAACSGSDDTEQPDTPDRLSGNSKILVTYFSATGNTQAVAERIVELTGADVYRIRTSVPYASNPYDDSDRIQNEAYNDLRPAVANLPSAETIAQYDTIFVGSPCWWHQPAMVVCTFLENYDLSGKTIIPFITYGATTYLNESMQKIYKLTPNSKHIPETLPEDLDPDDITTPGRPDDDGIYMPGRASGVEAWLRRMGLTVE</sequence>
<dbReference type="InterPro" id="IPR029039">
    <property type="entry name" value="Flavoprotein-like_sf"/>
</dbReference>
<dbReference type="PANTHER" id="PTHR39201:SF1">
    <property type="entry name" value="FLAVODOXIN-LIKE DOMAIN-CONTAINING PROTEIN"/>
    <property type="match status" value="1"/>
</dbReference>
<dbReference type="EMBL" id="FNDO01000094">
    <property type="protein sequence ID" value="SDI94341.1"/>
    <property type="molecule type" value="Genomic_DNA"/>
</dbReference>
<dbReference type="Proteomes" id="UP000181870">
    <property type="component" value="Unassembled WGS sequence"/>
</dbReference>
<evidence type="ECO:0000256" key="1">
    <source>
        <dbReference type="SAM" id="MobiDB-lite"/>
    </source>
</evidence>
<protein>
    <submittedName>
        <fullName evidence="4">Flavodoxin</fullName>
    </submittedName>
</protein>
<dbReference type="GO" id="GO:0010181">
    <property type="term" value="F:FMN binding"/>
    <property type="evidence" value="ECO:0007669"/>
    <property type="project" value="InterPro"/>
</dbReference>
<dbReference type="PROSITE" id="PS51257">
    <property type="entry name" value="PROKAR_LIPOPROTEIN"/>
    <property type="match status" value="1"/>
</dbReference>
<feature type="chain" id="PRO_5010353747" evidence="2">
    <location>
        <begin position="19"/>
        <end position="217"/>
    </location>
</feature>
<feature type="domain" description="Flavodoxin-like" evidence="3">
    <location>
        <begin position="40"/>
        <end position="171"/>
    </location>
</feature>
<accession>A0A1G8PPA5</accession>
<dbReference type="AlphaFoldDB" id="A0A1G8PPA5"/>
<keyword evidence="2" id="KW-0732">Signal</keyword>
<dbReference type="PANTHER" id="PTHR39201">
    <property type="entry name" value="EXPORTED PROTEIN-RELATED"/>
    <property type="match status" value="1"/>
</dbReference>
<dbReference type="RefSeq" id="WP_074638780.1">
    <property type="nucleotide sequence ID" value="NZ_FNDO01000094.1"/>
</dbReference>
<dbReference type="SUPFAM" id="SSF52218">
    <property type="entry name" value="Flavoproteins"/>
    <property type="match status" value="1"/>
</dbReference>
<feature type="signal peptide" evidence="2">
    <location>
        <begin position="1"/>
        <end position="18"/>
    </location>
</feature>
<evidence type="ECO:0000259" key="3">
    <source>
        <dbReference type="Pfam" id="PF12682"/>
    </source>
</evidence>
<dbReference type="InterPro" id="IPR008254">
    <property type="entry name" value="Flavodoxin/NO_synth"/>
</dbReference>
<name>A0A1G8PPA5_BACOV</name>
<dbReference type="Gene3D" id="3.40.50.360">
    <property type="match status" value="1"/>
</dbReference>
<gene>
    <name evidence="4" type="ORF">SAMN05192582_109412</name>
</gene>
<dbReference type="Pfam" id="PF12682">
    <property type="entry name" value="Flavodoxin_4"/>
    <property type="match status" value="1"/>
</dbReference>
<evidence type="ECO:0000256" key="2">
    <source>
        <dbReference type="SAM" id="SignalP"/>
    </source>
</evidence>
<evidence type="ECO:0000313" key="5">
    <source>
        <dbReference type="Proteomes" id="UP000181870"/>
    </source>
</evidence>
<feature type="region of interest" description="Disordered" evidence="1">
    <location>
        <begin position="173"/>
        <end position="195"/>
    </location>
</feature>
<reference evidence="4 5" key="1">
    <citation type="submission" date="2016-10" db="EMBL/GenBank/DDBJ databases">
        <authorList>
            <person name="de Groot N.N."/>
        </authorList>
    </citation>
    <scope>NUCLEOTIDE SEQUENCE [LARGE SCALE GENOMIC DNA]</scope>
    <source>
        <strain evidence="4 5">NLAE-zl-C57</strain>
    </source>
</reference>